<dbReference type="RefSeq" id="WP_330812431.1">
    <property type="nucleotide sequence ID" value="NZ_JAZBJO010000022.1"/>
</dbReference>
<keyword evidence="2 4" id="KW-0238">DNA-binding</keyword>
<dbReference type="PANTHER" id="PTHR30055:SF234">
    <property type="entry name" value="HTH-TYPE TRANSCRIPTIONAL REGULATOR BETI"/>
    <property type="match status" value="1"/>
</dbReference>
<dbReference type="Gene3D" id="1.10.357.10">
    <property type="entry name" value="Tetracycline Repressor, domain 2"/>
    <property type="match status" value="1"/>
</dbReference>
<dbReference type="PROSITE" id="PS50977">
    <property type="entry name" value="HTH_TETR_2"/>
    <property type="match status" value="1"/>
</dbReference>
<organism evidence="6 7">
    <name type="scientific">Streptomyces asiaticus subsp. ignotus</name>
    <dbReference type="NCBI Taxonomy" id="3098222"/>
    <lineage>
        <taxon>Bacteria</taxon>
        <taxon>Bacillati</taxon>
        <taxon>Actinomycetota</taxon>
        <taxon>Actinomycetes</taxon>
        <taxon>Kitasatosporales</taxon>
        <taxon>Streptomycetaceae</taxon>
        <taxon>Streptomyces</taxon>
        <taxon>Streptomyces violaceusniger group</taxon>
    </lineage>
</organism>
<reference evidence="6 7" key="1">
    <citation type="submission" date="2023-11" db="EMBL/GenBank/DDBJ databases">
        <title>30 novel species of actinomycetes from the DSMZ collection.</title>
        <authorList>
            <person name="Nouioui I."/>
        </authorList>
    </citation>
    <scope>NUCLEOTIDE SEQUENCE [LARGE SCALE GENOMIC DNA]</scope>
    <source>
        <strain evidence="6 7">DSM 41524</strain>
    </source>
</reference>
<sequence>MAGTTDGRRTDTRQRIHQVALDVFSERGYEKATLREIAERLEITRPALYYHYKSKEDILASIHRDLATSIDDIIDWARSRPADLQTRREVLHRLSALMAGPWGQFTRFAQENEAAMRDLAAASEFVERMESLAELLRPSDTVRGRIRARLALSALFMAGSRAHQLGGTDRTRSAAALETADELVADG</sequence>
<keyword evidence="3" id="KW-0804">Transcription</keyword>
<proteinExistence type="predicted"/>
<feature type="DNA-binding region" description="H-T-H motif" evidence="4">
    <location>
        <begin position="33"/>
        <end position="52"/>
    </location>
</feature>
<dbReference type="InterPro" id="IPR050109">
    <property type="entry name" value="HTH-type_TetR-like_transc_reg"/>
</dbReference>
<keyword evidence="7" id="KW-1185">Reference proteome</keyword>
<name>A0ABU7Q3R5_9ACTN</name>
<dbReference type="SUPFAM" id="SSF46689">
    <property type="entry name" value="Homeodomain-like"/>
    <property type="match status" value="1"/>
</dbReference>
<evidence type="ECO:0000256" key="4">
    <source>
        <dbReference type="PROSITE-ProRule" id="PRU00335"/>
    </source>
</evidence>
<protein>
    <submittedName>
        <fullName evidence="6">Helix-turn-helix domain-containing protein</fullName>
    </submittedName>
</protein>
<dbReference type="PRINTS" id="PR00455">
    <property type="entry name" value="HTHTETR"/>
</dbReference>
<dbReference type="InterPro" id="IPR009057">
    <property type="entry name" value="Homeodomain-like_sf"/>
</dbReference>
<dbReference type="PANTHER" id="PTHR30055">
    <property type="entry name" value="HTH-TYPE TRANSCRIPTIONAL REGULATOR RUTR"/>
    <property type="match status" value="1"/>
</dbReference>
<feature type="domain" description="HTH tetR-type" evidence="5">
    <location>
        <begin position="10"/>
        <end position="70"/>
    </location>
</feature>
<dbReference type="EMBL" id="JAZBJO010000022">
    <property type="protein sequence ID" value="MEE4596013.1"/>
    <property type="molecule type" value="Genomic_DNA"/>
</dbReference>
<evidence type="ECO:0000256" key="2">
    <source>
        <dbReference type="ARBA" id="ARBA00023125"/>
    </source>
</evidence>
<comment type="caution">
    <text evidence="6">The sequence shown here is derived from an EMBL/GenBank/DDBJ whole genome shotgun (WGS) entry which is preliminary data.</text>
</comment>
<dbReference type="Pfam" id="PF00440">
    <property type="entry name" value="TetR_N"/>
    <property type="match status" value="1"/>
</dbReference>
<evidence type="ECO:0000256" key="3">
    <source>
        <dbReference type="ARBA" id="ARBA00023163"/>
    </source>
</evidence>
<evidence type="ECO:0000256" key="1">
    <source>
        <dbReference type="ARBA" id="ARBA00023015"/>
    </source>
</evidence>
<evidence type="ECO:0000313" key="6">
    <source>
        <dbReference type="EMBL" id="MEE4596013.1"/>
    </source>
</evidence>
<gene>
    <name evidence="6" type="ORF">V2J94_29665</name>
</gene>
<dbReference type="InterPro" id="IPR001647">
    <property type="entry name" value="HTH_TetR"/>
</dbReference>
<dbReference type="Proteomes" id="UP001354709">
    <property type="component" value="Unassembled WGS sequence"/>
</dbReference>
<evidence type="ECO:0000313" key="7">
    <source>
        <dbReference type="Proteomes" id="UP001354709"/>
    </source>
</evidence>
<evidence type="ECO:0000259" key="5">
    <source>
        <dbReference type="PROSITE" id="PS50977"/>
    </source>
</evidence>
<accession>A0ABU7Q3R5</accession>
<keyword evidence="1" id="KW-0805">Transcription regulation</keyword>